<keyword evidence="2" id="KW-1185">Reference proteome</keyword>
<evidence type="ECO:0000313" key="1">
    <source>
        <dbReference type="EMBL" id="CAG8710330.1"/>
    </source>
</evidence>
<protein>
    <submittedName>
        <fullName evidence="1">14004_t:CDS:1</fullName>
    </submittedName>
</protein>
<dbReference type="EMBL" id="CAJVPW010025826">
    <property type="protein sequence ID" value="CAG8710330.1"/>
    <property type="molecule type" value="Genomic_DNA"/>
</dbReference>
<dbReference type="Proteomes" id="UP000789366">
    <property type="component" value="Unassembled WGS sequence"/>
</dbReference>
<proteinExistence type="predicted"/>
<evidence type="ECO:0000313" key="2">
    <source>
        <dbReference type="Proteomes" id="UP000789366"/>
    </source>
</evidence>
<reference evidence="1" key="1">
    <citation type="submission" date="2021-06" db="EMBL/GenBank/DDBJ databases">
        <authorList>
            <person name="Kallberg Y."/>
            <person name="Tangrot J."/>
            <person name="Rosling A."/>
        </authorList>
    </citation>
    <scope>NUCLEOTIDE SEQUENCE</scope>
    <source>
        <strain evidence="1">28 12/20/2015</strain>
    </source>
</reference>
<comment type="caution">
    <text evidence="1">The sequence shown here is derived from an EMBL/GenBank/DDBJ whole genome shotgun (WGS) entry which is preliminary data.</text>
</comment>
<organism evidence="1 2">
    <name type="scientific">Cetraspora pellucida</name>
    <dbReference type="NCBI Taxonomy" id="1433469"/>
    <lineage>
        <taxon>Eukaryota</taxon>
        <taxon>Fungi</taxon>
        <taxon>Fungi incertae sedis</taxon>
        <taxon>Mucoromycota</taxon>
        <taxon>Glomeromycotina</taxon>
        <taxon>Glomeromycetes</taxon>
        <taxon>Diversisporales</taxon>
        <taxon>Gigasporaceae</taxon>
        <taxon>Cetraspora</taxon>
    </lineage>
</organism>
<sequence>MAANATRSGIQSTLHEQAHAIMKDKLYIRTAIVASMNNISPDTRSKFAMNKHKTQ</sequence>
<name>A0ACA9PI62_9GLOM</name>
<gene>
    <name evidence="1" type="ORF">SPELUC_LOCUS11777</name>
</gene>
<accession>A0ACA9PI62</accession>
<feature type="non-terminal residue" evidence="1">
    <location>
        <position position="55"/>
    </location>
</feature>